<sequence length="39" mass="4686">MVINHVARNVTRITPIRRGEKFVDYEVIYNKENNQIVKK</sequence>
<gene>
    <name evidence="1" type="ORF">XBP1_390011</name>
</gene>
<evidence type="ECO:0000313" key="1">
    <source>
        <dbReference type="EMBL" id="CDG98593.1"/>
    </source>
</evidence>
<reference evidence="1" key="1">
    <citation type="submission" date="2013-07" db="EMBL/GenBank/DDBJ databases">
        <title>Sub-species coevolution in mutualistic symbiosis.</title>
        <authorList>
            <person name="Murfin K."/>
            <person name="Klassen J."/>
            <person name="Lee M."/>
            <person name="Forst S."/>
            <person name="Stock P."/>
            <person name="Goodrich-Blair H."/>
        </authorList>
    </citation>
    <scope>NUCLEOTIDE SEQUENCE [LARGE SCALE GENOMIC DNA]</scope>
    <source>
        <strain evidence="1">Puntauvense</strain>
    </source>
</reference>
<accession>A0A077NJD5</accession>
<comment type="caution">
    <text evidence="1">The sequence shown here is derived from an EMBL/GenBank/DDBJ whole genome shotgun (WGS) entry which is preliminary data.</text>
</comment>
<dbReference type="HOGENOM" id="CLU_3319425_0_0_6"/>
<dbReference type="EMBL" id="CBSW010000242">
    <property type="protein sequence ID" value="CDG98593.1"/>
    <property type="molecule type" value="Genomic_DNA"/>
</dbReference>
<proteinExistence type="predicted"/>
<dbReference type="AlphaFoldDB" id="A0A077NJD5"/>
<organism evidence="1 2">
    <name type="scientific">Xenorhabdus bovienii str. puntauvense</name>
    <dbReference type="NCBI Taxonomy" id="1398201"/>
    <lineage>
        <taxon>Bacteria</taxon>
        <taxon>Pseudomonadati</taxon>
        <taxon>Pseudomonadota</taxon>
        <taxon>Gammaproteobacteria</taxon>
        <taxon>Enterobacterales</taxon>
        <taxon>Morganellaceae</taxon>
        <taxon>Xenorhabdus</taxon>
    </lineage>
</organism>
<protein>
    <submittedName>
        <fullName evidence="1">Uncharacterized protein</fullName>
    </submittedName>
</protein>
<dbReference type="Proteomes" id="UP000028511">
    <property type="component" value="Unassembled WGS sequence"/>
</dbReference>
<name>A0A077NJD5_XENBV</name>
<evidence type="ECO:0000313" key="2">
    <source>
        <dbReference type="Proteomes" id="UP000028511"/>
    </source>
</evidence>